<dbReference type="OrthoDB" id="2336871at2759"/>
<organism evidence="3">
    <name type="scientific">Psilocybe cubensis</name>
    <name type="common">Psychedelic mushroom</name>
    <name type="synonym">Stropharia cubensis</name>
    <dbReference type="NCBI Taxonomy" id="181762"/>
    <lineage>
        <taxon>Eukaryota</taxon>
        <taxon>Fungi</taxon>
        <taxon>Dikarya</taxon>
        <taxon>Basidiomycota</taxon>
        <taxon>Agaricomycotina</taxon>
        <taxon>Agaricomycetes</taxon>
        <taxon>Agaricomycetidae</taxon>
        <taxon>Agaricales</taxon>
        <taxon>Agaricineae</taxon>
        <taxon>Strophariaceae</taxon>
        <taxon>Psilocybe</taxon>
    </lineage>
</organism>
<feature type="region of interest" description="Disordered" evidence="1">
    <location>
        <begin position="312"/>
        <end position="407"/>
    </location>
</feature>
<comment type="caution">
    <text evidence="3">The sequence shown here is derived from an EMBL/GenBank/DDBJ whole genome shotgun (WGS) entry which is preliminary data.</text>
</comment>
<dbReference type="PANTHER" id="PTHR34587:SF2">
    <property type="entry name" value="G-PROTEIN COUPLED RECEPTORS FAMILY 1 PROFILE DOMAIN-CONTAINING PROTEIN"/>
    <property type="match status" value="1"/>
</dbReference>
<feature type="compositionally biased region" description="Low complexity" evidence="1">
    <location>
        <begin position="312"/>
        <end position="392"/>
    </location>
</feature>
<feature type="compositionally biased region" description="Basic and acidic residues" evidence="1">
    <location>
        <begin position="397"/>
        <end position="407"/>
    </location>
</feature>
<dbReference type="InterPro" id="IPR053216">
    <property type="entry name" value="Appressorial_penetr-assoc"/>
</dbReference>
<accession>A0A8H7XNZ8</accession>
<keyword evidence="2" id="KW-0732">Signal</keyword>
<gene>
    <name evidence="3" type="ORF">JR316_010636</name>
</gene>
<dbReference type="AlphaFoldDB" id="A0A8H7XNZ8"/>
<name>A0A8H7XNZ8_PSICU</name>
<evidence type="ECO:0000256" key="2">
    <source>
        <dbReference type="SAM" id="SignalP"/>
    </source>
</evidence>
<sequence length="407" mass="40532">MFSKTSLLSFLTLVISVSAAATKQQAAQKASTSKAAASTAAAAASGKGGDAQSSLTLDPKVIASGFANNGQDVPQAGQVASLTSTNNFINFCLTVPNLPITNGLQITTGSCNPAPMGVIPSTDNMPSSKFINPPNFGTIQAGQTFNIEMNIKGMQTGFFVNANENYFAAPQQLNAQGQIQGHSHVVVEQLDSLTQTTPLDAKNHVFFKGLNDAASNGVLSATVEGGLPAGVYRLASINTAANHQPALVPIAQHGSLDDWVYFTVTDDGKPASSAGASASSASSAVAASSSAAAATSAAASKASATAAVGSAGAKKIASRPSKAAPTAAAASSGKQSSKSSSSSKGAASGKNASAASSAKNSASGKQGQAAAQQKAGAQTSKSGTASKTSAQKGQGRSRREVNRLTQF</sequence>
<feature type="chain" id="PRO_5034964567" evidence="2">
    <location>
        <begin position="20"/>
        <end position="407"/>
    </location>
</feature>
<proteinExistence type="predicted"/>
<evidence type="ECO:0000313" key="3">
    <source>
        <dbReference type="EMBL" id="KAG5164142.1"/>
    </source>
</evidence>
<feature type="signal peptide" evidence="2">
    <location>
        <begin position="1"/>
        <end position="19"/>
    </location>
</feature>
<dbReference type="PANTHER" id="PTHR34587">
    <property type="entry name" value="VWFA DOMAIN-CONTAINING PROTEIN"/>
    <property type="match status" value="1"/>
</dbReference>
<reference evidence="3" key="1">
    <citation type="submission" date="2021-02" db="EMBL/GenBank/DDBJ databases">
        <title>Psilocybe cubensis genome.</title>
        <authorList>
            <person name="Mckernan K.J."/>
            <person name="Crawford S."/>
            <person name="Trippe A."/>
            <person name="Kane L.T."/>
            <person name="Mclaughlin S."/>
        </authorList>
    </citation>
    <scope>NUCLEOTIDE SEQUENCE [LARGE SCALE GENOMIC DNA]</scope>
    <source>
        <strain evidence="3">MGC-MH-2018</strain>
    </source>
</reference>
<dbReference type="EMBL" id="JAFIQS010000012">
    <property type="protein sequence ID" value="KAG5164142.1"/>
    <property type="molecule type" value="Genomic_DNA"/>
</dbReference>
<evidence type="ECO:0000256" key="1">
    <source>
        <dbReference type="SAM" id="MobiDB-lite"/>
    </source>
</evidence>
<protein>
    <submittedName>
        <fullName evidence="3">Uncharacterized protein</fullName>
    </submittedName>
</protein>